<feature type="compositionally biased region" description="Low complexity" evidence="1">
    <location>
        <begin position="1529"/>
        <end position="1540"/>
    </location>
</feature>
<reference evidence="6" key="1">
    <citation type="submission" date="2023-08" db="EMBL/GenBank/DDBJ databases">
        <authorList>
            <person name="Chen Y."/>
            <person name="Shah S."/>
            <person name="Dougan E. K."/>
            <person name="Thang M."/>
            <person name="Chan C."/>
        </authorList>
    </citation>
    <scope>NUCLEOTIDE SEQUENCE</scope>
</reference>
<feature type="domain" description="TMEM131L third Ig-like" evidence="3">
    <location>
        <begin position="392"/>
        <end position="481"/>
    </location>
</feature>
<feature type="compositionally biased region" description="Low complexity" evidence="1">
    <location>
        <begin position="1270"/>
        <end position="1309"/>
    </location>
</feature>
<feature type="domain" description="TMEM131L fifth Ig-like" evidence="5">
    <location>
        <begin position="1005"/>
        <end position="1069"/>
    </location>
</feature>
<feature type="region of interest" description="Disordered" evidence="1">
    <location>
        <begin position="1188"/>
        <end position="1244"/>
    </location>
</feature>
<evidence type="ECO:0000313" key="6">
    <source>
        <dbReference type="EMBL" id="CAJ1385276.1"/>
    </source>
</evidence>
<feature type="region of interest" description="Disordered" evidence="1">
    <location>
        <begin position="1514"/>
        <end position="1540"/>
    </location>
</feature>
<dbReference type="InterPro" id="IPR055436">
    <property type="entry name" value="Ig_TMEM131L_4"/>
</dbReference>
<feature type="chain" id="PRO_5041272673" description="Transmembrane protein 131" evidence="2">
    <location>
        <begin position="27"/>
        <end position="1710"/>
    </location>
</feature>
<evidence type="ECO:0008006" key="8">
    <source>
        <dbReference type="Google" id="ProtNLM"/>
    </source>
</evidence>
<accession>A0AA36MZE6</accession>
<evidence type="ECO:0000259" key="5">
    <source>
        <dbReference type="Pfam" id="PF24501"/>
    </source>
</evidence>
<evidence type="ECO:0000256" key="2">
    <source>
        <dbReference type="SAM" id="SignalP"/>
    </source>
</evidence>
<dbReference type="PANTHER" id="PTHR22050:SF0">
    <property type="entry name" value="TRANSMEMBRANE PROTEIN 131 HOMOLOG"/>
    <property type="match status" value="1"/>
</dbReference>
<dbReference type="Pfam" id="PF24501">
    <property type="entry name" value="Ig_TMEM131L_5"/>
    <property type="match status" value="1"/>
</dbReference>
<feature type="signal peptide" evidence="2">
    <location>
        <begin position="1"/>
        <end position="26"/>
    </location>
</feature>
<dbReference type="Pfam" id="PF24499">
    <property type="entry name" value="Ig_TMEM131L_4"/>
    <property type="match status" value="1"/>
</dbReference>
<dbReference type="PANTHER" id="PTHR22050">
    <property type="entry name" value="RW1 PROTEIN HOMOLOG"/>
    <property type="match status" value="1"/>
</dbReference>
<proteinExistence type="predicted"/>
<protein>
    <recommendedName>
        <fullName evidence="8">Transmembrane protein 131</fullName>
    </recommendedName>
</protein>
<feature type="compositionally biased region" description="Low complexity" evidence="1">
    <location>
        <begin position="1325"/>
        <end position="1342"/>
    </location>
</feature>
<feature type="compositionally biased region" description="Basic and acidic residues" evidence="1">
    <location>
        <begin position="1346"/>
        <end position="1370"/>
    </location>
</feature>
<dbReference type="InterPro" id="IPR039877">
    <property type="entry name" value="TMEM131-like"/>
</dbReference>
<sequence length="1710" mass="184064">MAAHERRFRVLLAIALSADLCRLLVGSVPLEGPTGPGVKMGSLRFDPPQLDFKEEFTCFPHQEKVLVYCDGCHELLSVEAVASDTEDIIPGLTPRKKKKGKASAIAALHVLFIAHQPGEVRGRIAVSTTAGVINYEVKGRAVANPYRIEAIQNSKVSGGEVMHHPLSVYNPSSSVMQISQVSTNDTFFQLLAPGEFRQAGHKRTPAGFSSILPERAGAAWTIQPQETSIVGYAKINLSPGKYRGFVEMKLDDVTSRILVPVSLGVIKVTGIKISPEVVDFQTLVSAIQARSIWLSVTNLNPQPIQLLSLFDPTQNPNLQISGFDHKKGISVASGAVVRFAKVTYHGSREGAVNGKLQLIVNDTDAVSATLDVPYKANVLYGSLGFMNDKTKFLSTPGRVTSTMRAIMVSNNFSVPIIIKSAKIEDPSFKISHFKPDTILQPGEAASLMHLEYTSNGSSALCTRDLELATNVTAMKIPLQVYHGNLHCQVEHGELQECGEAASSLDLNMGILSVSEARRSRLNITNLNPVNVTIESFSFSHPSVSLHMDGIYNPQGVQIRGSRPIPKQAHMKKVLTLQAGHRLALTLEVLAQEPTAGGPPVNASVQLVTKRGEKITIRTRYESVLGGLSFSPASLRFEASFPGQIQSRVVAARSTFEQPLQLDAVRSTDSRIIPELLTKTLKPLARTEVVRVYYDPAKATASPAPGPGAFGEDSREPFTASESGEVVHWNSPLTLDFLERWMARQKSVTSNGRGTSDIEATLMFDTNIVWGATLQVQASLMHPHALFEPSLVFDLTQVGASKARWLLAQNPSESPLALQLVFPVCTAAKSRGRMPENQTPSLQDGTMNLAADCEGGRAFRLGAEAEGKIWHVEPYGEASIGPILFEPFQHAQYRTKLYVRNNLTALHQVELKGHGGSSRLVFPEGVLEFNLTLSDFGGDEAAGLNFTTLAASRLNESDLSGESSDWLLSKTSNERHDGSGEDYKLSRPYWRQQRVAVKRSIVATNDCELPVEVTQINIGGIPGCSAFGFEVVDCQLPLTVAPHESVVFLVSFTPEVVASRWAQNLRFLSSSGRTILQVPLRVNLQPELLPMLSDLPTSLQILGDQTEASLRKAVVGTAFTVLLMMLAVVAVDSFRAWKKPVSGQLTGKLFSNGSAPDAYGATAARIGAVVSMLSWTSIDTLAGVQEKEVVQRQSTHAQEEPAQPSQPTASAPPAQPAPAQVQQAQAQSQPSGGAREASQQDQLKEQQQQLQQQLQQLQHLQQLQQQHLQQHLQQTKVPEAAPKATATAKAQPKTQPQPQLPKGQPAAKQPAKPPRDVKAQKEQEAKAPPSAPKGAAPAKAPSPTQAAERRPSQSTPKEDKKKKEREMESPHAKGQASQSGQGQASRHEERKQEEPKERKQEEAKKEKRPEDGPKKKEQPKAKRPEPEKSPAVAKIPPSHPPSAPAPPPEKKVPAQTPAQPPLQPPTLPPAQPPTQLQSQPAVPLNSVWVDKSPRTEFMGQPVQPGQAVPAEEIAMALPPPPSIPPPPAPGKASKPKAISPSMPGMLGLPDMRGPPGIDLGLLLTGPAPGLSPQPGPGPVLPPPGIAKPYPDPSLAPAEAAAVSAVQGLTDSFFATGLDFGGLGAIGLPPGIASQPMLPQRPTSSVPMDQEYYPSLEPLDRMGMFSEPPATSSLFSSPFGMFGPIGSHSYGDGNPEGNDFLSDLRSDSRRNG</sequence>
<evidence type="ECO:0000313" key="7">
    <source>
        <dbReference type="Proteomes" id="UP001178507"/>
    </source>
</evidence>
<dbReference type="GO" id="GO:0016020">
    <property type="term" value="C:membrane"/>
    <property type="evidence" value="ECO:0007669"/>
    <property type="project" value="TreeGrafter"/>
</dbReference>
<feature type="region of interest" description="Disordered" evidence="1">
    <location>
        <begin position="1270"/>
        <end position="1487"/>
    </location>
</feature>
<comment type="caution">
    <text evidence="6">The sequence shown here is derived from an EMBL/GenBank/DDBJ whole genome shotgun (WGS) entry which is preliminary data.</text>
</comment>
<feature type="domain" description="TMEM131L fourth Ig-like" evidence="4">
    <location>
        <begin position="790"/>
        <end position="914"/>
    </location>
</feature>
<dbReference type="EMBL" id="CAUJNA010001219">
    <property type="protein sequence ID" value="CAJ1385276.1"/>
    <property type="molecule type" value="Genomic_DNA"/>
</dbReference>
<feature type="region of interest" description="Disordered" evidence="1">
    <location>
        <begin position="1684"/>
        <end position="1710"/>
    </location>
</feature>
<feature type="compositionally biased region" description="Pro residues" evidence="1">
    <location>
        <begin position="1457"/>
        <end position="1471"/>
    </location>
</feature>
<keyword evidence="2" id="KW-0732">Signal</keyword>
<evidence type="ECO:0000256" key="1">
    <source>
        <dbReference type="SAM" id="MobiDB-lite"/>
    </source>
</evidence>
<evidence type="ECO:0000259" key="4">
    <source>
        <dbReference type="Pfam" id="PF24499"/>
    </source>
</evidence>
<feature type="compositionally biased region" description="Pro residues" evidence="1">
    <location>
        <begin position="1516"/>
        <end position="1528"/>
    </location>
</feature>
<evidence type="ECO:0000259" key="3">
    <source>
        <dbReference type="Pfam" id="PF24498"/>
    </source>
</evidence>
<keyword evidence="7" id="KW-1185">Reference proteome</keyword>
<feature type="compositionally biased region" description="Low complexity" evidence="1">
    <location>
        <begin position="1371"/>
        <end position="1383"/>
    </location>
</feature>
<feature type="compositionally biased region" description="Basic and acidic residues" evidence="1">
    <location>
        <begin position="1700"/>
        <end position="1710"/>
    </location>
</feature>
<feature type="compositionally biased region" description="Low complexity" evidence="1">
    <location>
        <begin position="1200"/>
        <end position="1230"/>
    </location>
</feature>
<name>A0AA36MZE6_9DINO</name>
<gene>
    <name evidence="6" type="ORF">EVOR1521_LOCUS11909</name>
</gene>
<dbReference type="Pfam" id="PF24498">
    <property type="entry name" value="Ig_TMEM131L_3"/>
    <property type="match status" value="1"/>
</dbReference>
<feature type="compositionally biased region" description="Pro residues" evidence="1">
    <location>
        <begin position="1436"/>
        <end position="1446"/>
    </location>
</feature>
<dbReference type="InterPro" id="IPR055437">
    <property type="entry name" value="TMEM131L_Ig_5"/>
</dbReference>
<organism evidence="6 7">
    <name type="scientific">Effrenium voratum</name>
    <dbReference type="NCBI Taxonomy" id="2562239"/>
    <lineage>
        <taxon>Eukaryota</taxon>
        <taxon>Sar</taxon>
        <taxon>Alveolata</taxon>
        <taxon>Dinophyceae</taxon>
        <taxon>Suessiales</taxon>
        <taxon>Symbiodiniaceae</taxon>
        <taxon>Effrenium</taxon>
    </lineage>
</organism>
<dbReference type="InterPro" id="IPR055435">
    <property type="entry name" value="Ig_TMEM131L_3"/>
</dbReference>
<feature type="compositionally biased region" description="Basic and acidic residues" evidence="1">
    <location>
        <begin position="1384"/>
        <end position="1427"/>
    </location>
</feature>
<feature type="compositionally biased region" description="Basic and acidic residues" evidence="1">
    <location>
        <begin position="1312"/>
        <end position="1324"/>
    </location>
</feature>
<dbReference type="Proteomes" id="UP001178507">
    <property type="component" value="Unassembled WGS sequence"/>
</dbReference>